<name>A0A4Q9GYI3_9MICO</name>
<dbReference type="EMBL" id="SISG01000001">
    <property type="protein sequence ID" value="TBN57370.1"/>
    <property type="molecule type" value="Genomic_DNA"/>
</dbReference>
<keyword evidence="2" id="KW-1185">Reference proteome</keyword>
<accession>A0A4Q9GYI3</accession>
<dbReference type="Proteomes" id="UP000294194">
    <property type="component" value="Unassembled WGS sequence"/>
</dbReference>
<sequence length="106" mass="11806">MPKRKPPAKPKVWARIVRGGWELYLPDGTTLTPARELSRTEARTLSRTHSTIRIGYLQPCVDLTGDEEAISSELALVEDPPDTGMNSVHLYRSTGGIEAIVFEIHH</sequence>
<gene>
    <name evidence="1" type="ORF">EYE40_08145</name>
</gene>
<protein>
    <submittedName>
        <fullName evidence="1">Uncharacterized protein</fullName>
    </submittedName>
</protein>
<reference evidence="2" key="1">
    <citation type="submission" date="2019-02" db="EMBL/GenBank/DDBJ databases">
        <title>Glaciihabitans arcticus sp. nov., a psychrotolerant bacterium isolated from polar soil.</title>
        <authorList>
            <person name="Dahal R.H."/>
        </authorList>
    </citation>
    <scope>NUCLEOTIDE SEQUENCE [LARGE SCALE GENOMIC DNA]</scope>
    <source>
        <strain evidence="2">RP-3-7</strain>
    </source>
</reference>
<evidence type="ECO:0000313" key="1">
    <source>
        <dbReference type="EMBL" id="TBN57370.1"/>
    </source>
</evidence>
<organism evidence="1 2">
    <name type="scientific">Glaciihabitans arcticus</name>
    <dbReference type="NCBI Taxonomy" id="2668039"/>
    <lineage>
        <taxon>Bacteria</taxon>
        <taxon>Bacillati</taxon>
        <taxon>Actinomycetota</taxon>
        <taxon>Actinomycetes</taxon>
        <taxon>Micrococcales</taxon>
        <taxon>Microbacteriaceae</taxon>
        <taxon>Glaciihabitans</taxon>
    </lineage>
</organism>
<comment type="caution">
    <text evidence="1">The sequence shown here is derived from an EMBL/GenBank/DDBJ whole genome shotgun (WGS) entry which is preliminary data.</text>
</comment>
<dbReference type="AlphaFoldDB" id="A0A4Q9GYI3"/>
<evidence type="ECO:0000313" key="2">
    <source>
        <dbReference type="Proteomes" id="UP000294194"/>
    </source>
</evidence>
<proteinExistence type="predicted"/>
<dbReference type="RefSeq" id="WP_130981481.1">
    <property type="nucleotide sequence ID" value="NZ_SISG01000001.1"/>
</dbReference>